<accession>A0A645FIU2</accession>
<feature type="transmembrane region" description="Helical" evidence="1">
    <location>
        <begin position="71"/>
        <end position="94"/>
    </location>
</feature>
<dbReference type="AlphaFoldDB" id="A0A645FIU2"/>
<reference evidence="2" key="1">
    <citation type="submission" date="2019-08" db="EMBL/GenBank/DDBJ databases">
        <authorList>
            <person name="Kucharzyk K."/>
            <person name="Murdoch R.W."/>
            <person name="Higgins S."/>
            <person name="Loffler F."/>
        </authorList>
    </citation>
    <scope>NUCLEOTIDE SEQUENCE</scope>
</reference>
<evidence type="ECO:0000313" key="2">
    <source>
        <dbReference type="EMBL" id="MPN13880.1"/>
    </source>
</evidence>
<dbReference type="Pfam" id="PF14209">
    <property type="entry name" value="DUF4321"/>
    <property type="match status" value="1"/>
</dbReference>
<gene>
    <name evidence="2" type="ORF">SDC9_161206</name>
</gene>
<name>A0A645FIU2_9ZZZZ</name>
<keyword evidence="1" id="KW-1133">Transmembrane helix</keyword>
<dbReference type="EMBL" id="VSSQ01060434">
    <property type="protein sequence ID" value="MPN13880.1"/>
    <property type="molecule type" value="Genomic_DNA"/>
</dbReference>
<evidence type="ECO:0000256" key="1">
    <source>
        <dbReference type="SAM" id="Phobius"/>
    </source>
</evidence>
<proteinExistence type="predicted"/>
<protein>
    <submittedName>
        <fullName evidence="2">Uncharacterized protein</fullName>
    </submittedName>
</protein>
<organism evidence="2">
    <name type="scientific">bioreactor metagenome</name>
    <dbReference type="NCBI Taxonomy" id="1076179"/>
    <lineage>
        <taxon>unclassified sequences</taxon>
        <taxon>metagenomes</taxon>
        <taxon>ecological metagenomes</taxon>
    </lineage>
</organism>
<comment type="caution">
    <text evidence="2">The sequence shown here is derived from an EMBL/GenBank/DDBJ whole genome shotgun (WGS) entry which is preliminary data.</text>
</comment>
<sequence length="97" mass="11095">MAVVKNPRSLSTYINAFKSVDYVNSKTMQGLIQGSMRLYVASPLRSPQEVKEWLAETQDVTYPYDLRVIKLTFGLTFNINMFSILGIIIAILVFRKM</sequence>
<dbReference type="InterPro" id="IPR025470">
    <property type="entry name" value="DUF4321"/>
</dbReference>
<keyword evidence="1" id="KW-0812">Transmembrane</keyword>
<keyword evidence="1" id="KW-0472">Membrane</keyword>